<dbReference type="PANTHER" id="PTHR30619:SF1">
    <property type="entry name" value="RECOMBINATION PROTEIN 2"/>
    <property type="match status" value="1"/>
</dbReference>
<dbReference type="EMBL" id="JBHTIO010000071">
    <property type="protein sequence ID" value="MFD0898757.1"/>
    <property type="molecule type" value="Genomic_DNA"/>
</dbReference>
<reference evidence="2" key="1">
    <citation type="journal article" date="2019" name="Int. J. Syst. Evol. Microbiol.">
        <title>The Global Catalogue of Microorganisms (GCM) 10K type strain sequencing project: providing services to taxonomists for standard genome sequencing and annotation.</title>
        <authorList>
            <consortium name="The Broad Institute Genomics Platform"/>
            <consortium name="The Broad Institute Genome Sequencing Center for Infectious Disease"/>
            <person name="Wu L."/>
            <person name="Ma J."/>
        </authorList>
    </citation>
    <scope>NUCLEOTIDE SEQUENCE [LARGE SCALE GENOMIC DNA]</scope>
    <source>
        <strain evidence="2">CCM 8925</strain>
    </source>
</reference>
<keyword evidence="2" id="KW-1185">Reference proteome</keyword>
<evidence type="ECO:0000313" key="1">
    <source>
        <dbReference type="EMBL" id="MFD0898757.1"/>
    </source>
</evidence>
<dbReference type="Proteomes" id="UP001597104">
    <property type="component" value="Unassembled WGS sequence"/>
</dbReference>
<accession>A0ABW3EH82</accession>
<dbReference type="RefSeq" id="WP_137638882.1">
    <property type="nucleotide sequence ID" value="NZ_BJDN01000051.1"/>
</dbReference>
<dbReference type="InterPro" id="IPR036866">
    <property type="entry name" value="RibonucZ/Hydroxyglut_hydro"/>
</dbReference>
<dbReference type="InterPro" id="IPR052159">
    <property type="entry name" value="Competence_DNA_uptake"/>
</dbReference>
<evidence type="ECO:0008006" key="3">
    <source>
        <dbReference type="Google" id="ProtNLM"/>
    </source>
</evidence>
<dbReference type="PANTHER" id="PTHR30619">
    <property type="entry name" value="DNA INTERNALIZATION/COMPETENCE PROTEIN COMEC/REC2"/>
    <property type="match status" value="1"/>
</dbReference>
<proteinExistence type="predicted"/>
<evidence type="ECO:0000313" key="2">
    <source>
        <dbReference type="Proteomes" id="UP001597104"/>
    </source>
</evidence>
<name>A0ABW3EH82_9LACO</name>
<gene>
    <name evidence="1" type="ORF">ACFQZ7_13645</name>
</gene>
<protein>
    <recommendedName>
        <fullName evidence="3">MBL fold metallo-hydrolase</fullName>
    </recommendedName>
</protein>
<sequence>MSIVKFFNVSNGDMSYIEHNSDNFSIIDCNLPEDSSCRTTILNEIQDIRSKKSIFRFISTHPDEDHFHGLEDISNIENFYCVKNSVTKQDITPSFKAYSNLRDDENRAFYIEKDCSRKWMNQGSNERGSSGIMILWPDTSNEDFQSALDQADASPNNISPIIKYSIEDNATFLWMGDLETKFMQKIEDNVVWPKIDVLLAPHHGRKSGHVPGAILEKLKPKLIILGHAESKDMNYYCGWNTILKKHSGNITIECSNHFMNIWVENPDYTSKIKTLKDNPQKTDLSSSLYYIGSISVD</sequence>
<comment type="caution">
    <text evidence="1">The sequence shown here is derived from an EMBL/GenBank/DDBJ whole genome shotgun (WGS) entry which is preliminary data.</text>
</comment>
<dbReference type="Gene3D" id="3.60.15.10">
    <property type="entry name" value="Ribonuclease Z/Hydroxyacylglutathione hydrolase-like"/>
    <property type="match status" value="1"/>
</dbReference>
<dbReference type="SUPFAM" id="SSF56281">
    <property type="entry name" value="Metallo-hydrolase/oxidoreductase"/>
    <property type="match status" value="1"/>
</dbReference>
<organism evidence="1 2">
    <name type="scientific">Loigolactobacillus binensis</name>
    <dbReference type="NCBI Taxonomy" id="2559922"/>
    <lineage>
        <taxon>Bacteria</taxon>
        <taxon>Bacillati</taxon>
        <taxon>Bacillota</taxon>
        <taxon>Bacilli</taxon>
        <taxon>Lactobacillales</taxon>
        <taxon>Lactobacillaceae</taxon>
        <taxon>Loigolactobacillus</taxon>
    </lineage>
</organism>